<feature type="domain" description="GGDEF" evidence="2">
    <location>
        <begin position="224"/>
        <end position="356"/>
    </location>
</feature>
<dbReference type="EMBL" id="JAOQIO010000001">
    <property type="protein sequence ID" value="MCU6790584.1"/>
    <property type="molecule type" value="Genomic_DNA"/>
</dbReference>
<feature type="transmembrane region" description="Helical" evidence="1">
    <location>
        <begin position="60"/>
        <end position="80"/>
    </location>
</feature>
<dbReference type="SUPFAM" id="SSF55073">
    <property type="entry name" value="Nucleotide cyclase"/>
    <property type="match status" value="1"/>
</dbReference>
<evidence type="ECO:0000313" key="4">
    <source>
        <dbReference type="Proteomes" id="UP001652445"/>
    </source>
</evidence>
<dbReference type="PANTHER" id="PTHR45138">
    <property type="entry name" value="REGULATORY COMPONENTS OF SENSORY TRANSDUCTION SYSTEM"/>
    <property type="match status" value="1"/>
</dbReference>
<proteinExistence type="predicted"/>
<dbReference type="NCBIfam" id="TIGR00254">
    <property type="entry name" value="GGDEF"/>
    <property type="match status" value="1"/>
</dbReference>
<evidence type="ECO:0000313" key="3">
    <source>
        <dbReference type="EMBL" id="MCU6790584.1"/>
    </source>
</evidence>
<dbReference type="PANTHER" id="PTHR45138:SF9">
    <property type="entry name" value="DIGUANYLATE CYCLASE DGCM-RELATED"/>
    <property type="match status" value="1"/>
</dbReference>
<evidence type="ECO:0000256" key="1">
    <source>
        <dbReference type="SAM" id="Phobius"/>
    </source>
</evidence>
<accession>A0ABT2UAA6</accession>
<dbReference type="InterPro" id="IPR043128">
    <property type="entry name" value="Rev_trsase/Diguanyl_cyclase"/>
</dbReference>
<sequence length="365" mass="41022">MNPIAFTDACVLIALSYAALKLKHRLFMERYELWSAPLLTGLACIIIMLQPHFGDPFAAVLYCIPIIMAGLRFGWMIALLSTLPPAIFLLMSEPFEESSFLRILQELLAPAFVSSWFHKKESASAYAEIPFMDGLKICGILGLTRFLFGGYLYTNTHIVDYFSQLLPLLLFALVIIVLIAMYNDDNRTWVLQHRLEIQANQDRLTGLPNLRSFMNIAQNTARRRPLSIMMIDIDNFKRFNDTYGHLQGDLLLCEVGQLLSSIIHEHDYAARYGGEEFIVLSHITDNAQLSAYAHKLCHAVSTHQSHSQEGIGVTISIGVSVSFNPQADLLRIISEADEALYASKHDGKNRFTLHPSIMGITTKNA</sequence>
<dbReference type="PROSITE" id="PS50887">
    <property type="entry name" value="GGDEF"/>
    <property type="match status" value="1"/>
</dbReference>
<dbReference type="InterPro" id="IPR000160">
    <property type="entry name" value="GGDEF_dom"/>
</dbReference>
<name>A0ABT2UAA6_9BACL</name>
<comment type="caution">
    <text evidence="3">The sequence shown here is derived from an EMBL/GenBank/DDBJ whole genome shotgun (WGS) entry which is preliminary data.</text>
</comment>
<evidence type="ECO:0000259" key="2">
    <source>
        <dbReference type="PROSITE" id="PS50887"/>
    </source>
</evidence>
<dbReference type="CDD" id="cd01949">
    <property type="entry name" value="GGDEF"/>
    <property type="match status" value="1"/>
</dbReference>
<dbReference type="RefSeq" id="WP_262682067.1">
    <property type="nucleotide sequence ID" value="NZ_JAOQIO010000001.1"/>
</dbReference>
<organism evidence="3 4">
    <name type="scientific">Paenibacillus baimaensis</name>
    <dbReference type="NCBI Taxonomy" id="2982185"/>
    <lineage>
        <taxon>Bacteria</taxon>
        <taxon>Bacillati</taxon>
        <taxon>Bacillota</taxon>
        <taxon>Bacilli</taxon>
        <taxon>Bacillales</taxon>
        <taxon>Paenibacillaceae</taxon>
        <taxon>Paenibacillus</taxon>
    </lineage>
</organism>
<protein>
    <submittedName>
        <fullName evidence="3">GGDEF domain-containing protein</fullName>
    </submittedName>
</protein>
<feature type="transmembrane region" description="Helical" evidence="1">
    <location>
        <begin position="34"/>
        <end position="53"/>
    </location>
</feature>
<dbReference type="Pfam" id="PF00990">
    <property type="entry name" value="GGDEF"/>
    <property type="match status" value="1"/>
</dbReference>
<reference evidence="3 4" key="1">
    <citation type="submission" date="2022-09" db="EMBL/GenBank/DDBJ databases">
        <authorList>
            <person name="Han X.L."/>
            <person name="Wang Q."/>
            <person name="Lu T."/>
        </authorList>
    </citation>
    <scope>NUCLEOTIDE SEQUENCE [LARGE SCALE GENOMIC DNA]</scope>
    <source>
        <strain evidence="3 4">WQ 127069</strain>
    </source>
</reference>
<dbReference type="SMART" id="SM00267">
    <property type="entry name" value="GGDEF"/>
    <property type="match status" value="1"/>
</dbReference>
<dbReference type="Proteomes" id="UP001652445">
    <property type="component" value="Unassembled WGS sequence"/>
</dbReference>
<dbReference type="InterPro" id="IPR029787">
    <property type="entry name" value="Nucleotide_cyclase"/>
</dbReference>
<feature type="transmembrane region" description="Helical" evidence="1">
    <location>
        <begin position="165"/>
        <end position="182"/>
    </location>
</feature>
<keyword evidence="1" id="KW-0812">Transmembrane</keyword>
<gene>
    <name evidence="3" type="ORF">OB236_00450</name>
</gene>
<dbReference type="InterPro" id="IPR050469">
    <property type="entry name" value="Diguanylate_Cyclase"/>
</dbReference>
<dbReference type="Gene3D" id="3.30.70.270">
    <property type="match status" value="1"/>
</dbReference>
<keyword evidence="4" id="KW-1185">Reference proteome</keyword>
<keyword evidence="1" id="KW-1133">Transmembrane helix</keyword>
<keyword evidence="1" id="KW-0472">Membrane</keyword>